<dbReference type="GO" id="GO:0052654">
    <property type="term" value="F:L-leucine-2-oxoglutarate transaminase activity"/>
    <property type="evidence" value="ECO:0007669"/>
    <property type="project" value="RHEA"/>
</dbReference>
<evidence type="ECO:0000256" key="6">
    <source>
        <dbReference type="ARBA" id="ARBA00009320"/>
    </source>
</evidence>
<comment type="catalytic activity">
    <reaction evidence="14 17">
        <text>L-leucine + 2-oxoglutarate = 4-methyl-2-oxopentanoate + L-glutamate</text>
        <dbReference type="Rhea" id="RHEA:18321"/>
        <dbReference type="ChEBI" id="CHEBI:16810"/>
        <dbReference type="ChEBI" id="CHEBI:17865"/>
        <dbReference type="ChEBI" id="CHEBI:29985"/>
        <dbReference type="ChEBI" id="CHEBI:57427"/>
        <dbReference type="EC" id="2.6.1.42"/>
    </reaction>
</comment>
<evidence type="ECO:0000256" key="14">
    <source>
        <dbReference type="ARBA" id="ARBA00049229"/>
    </source>
</evidence>
<comment type="pathway">
    <text evidence="5 17">Amino-acid biosynthesis; L-leucine biosynthesis; L-leucine from 3-methyl-2-oxobutanoate: step 4/4.</text>
</comment>
<dbReference type="NCBIfam" id="NF005146">
    <property type="entry name" value="PRK06606.1"/>
    <property type="match status" value="1"/>
</dbReference>
<evidence type="ECO:0000256" key="10">
    <source>
        <dbReference type="ARBA" id="ARBA00022898"/>
    </source>
</evidence>
<name>A0A1F4U408_UNCSA</name>
<dbReference type="GO" id="GO:0052655">
    <property type="term" value="F:L-valine-2-oxoglutarate transaminase activity"/>
    <property type="evidence" value="ECO:0007669"/>
    <property type="project" value="RHEA"/>
</dbReference>
<dbReference type="UniPathway" id="UPA00047">
    <property type="reaction ID" value="UER00058"/>
</dbReference>
<comment type="cofactor">
    <cofactor evidence="1 16">
        <name>pyridoxal 5'-phosphate</name>
        <dbReference type="ChEBI" id="CHEBI:597326"/>
    </cofactor>
</comment>
<dbReference type="PROSITE" id="PS00770">
    <property type="entry name" value="AA_TRANSFER_CLASS_4"/>
    <property type="match status" value="1"/>
</dbReference>
<dbReference type="UniPathway" id="UPA00048">
    <property type="reaction ID" value="UER00073"/>
</dbReference>
<dbReference type="InterPro" id="IPR005785">
    <property type="entry name" value="B_amino_transI"/>
</dbReference>
<keyword evidence="8 17" id="KW-0028">Amino-acid biosynthesis</keyword>
<dbReference type="FunFam" id="3.20.10.10:FF:000002">
    <property type="entry name" value="D-alanine aminotransferase"/>
    <property type="match status" value="1"/>
</dbReference>
<evidence type="ECO:0000256" key="16">
    <source>
        <dbReference type="RuleBase" id="RU004516"/>
    </source>
</evidence>
<dbReference type="Gene3D" id="3.30.470.10">
    <property type="match status" value="1"/>
</dbReference>
<evidence type="ECO:0000256" key="9">
    <source>
        <dbReference type="ARBA" id="ARBA00022679"/>
    </source>
</evidence>
<dbReference type="GO" id="GO:0052656">
    <property type="term" value="F:L-isoleucine-2-oxoglutarate transaminase activity"/>
    <property type="evidence" value="ECO:0007669"/>
    <property type="project" value="RHEA"/>
</dbReference>
<evidence type="ECO:0000313" key="19">
    <source>
        <dbReference type="Proteomes" id="UP000179242"/>
    </source>
</evidence>
<evidence type="ECO:0000256" key="2">
    <source>
        <dbReference type="ARBA" id="ARBA00003109"/>
    </source>
</evidence>
<sequence>MKYAYFKGKIVPFEEATLSIMTHALNYGTGCFEGIRAYWNEEQQKSYILKLKEHYRRLLSSCKAIHTKIDPTLDDLVKITVELVKKNGYREDVYIRPIAYKSEEKIGLGLYGVEDDIAIYLAPFGNYLDISEGIKVCISKYHRISSKSMPSGAKLTGTYFNSSLAKSEALIRGYVEAITLSHRGNVAEGSAENIFMVKNGKLITPPLSDDILPGITRLAVMELARKELKIKCVEKSFKPAALYKADELFFCGTGVQISPITQVEKKKIGAGKVGPITKKLQEIYFKAVKGENPKYKSWLTPVE</sequence>
<evidence type="ECO:0000256" key="17">
    <source>
        <dbReference type="RuleBase" id="RU364094"/>
    </source>
</evidence>
<evidence type="ECO:0000256" key="7">
    <source>
        <dbReference type="ARBA" id="ARBA00022576"/>
    </source>
</evidence>
<dbReference type="EC" id="2.6.1.42" evidence="17"/>
<evidence type="ECO:0000256" key="1">
    <source>
        <dbReference type="ARBA" id="ARBA00001933"/>
    </source>
</evidence>
<dbReference type="InterPro" id="IPR018300">
    <property type="entry name" value="Aminotrans_IV_CS"/>
</dbReference>
<dbReference type="InterPro" id="IPR043132">
    <property type="entry name" value="BCAT-like_C"/>
</dbReference>
<keyword evidence="10 16" id="KW-0663">Pyridoxal phosphate</keyword>
<keyword evidence="7 17" id="KW-0032">Aminotransferase</keyword>
<dbReference type="PANTHER" id="PTHR42743">
    <property type="entry name" value="AMINO-ACID AMINOTRANSFERASE"/>
    <property type="match status" value="1"/>
</dbReference>
<evidence type="ECO:0000256" key="11">
    <source>
        <dbReference type="ARBA" id="ARBA00023304"/>
    </source>
</evidence>
<dbReference type="InterPro" id="IPR036038">
    <property type="entry name" value="Aminotransferase-like"/>
</dbReference>
<reference evidence="18 19" key="1">
    <citation type="journal article" date="2016" name="Nat. Commun.">
        <title>Thousands of microbial genomes shed light on interconnected biogeochemical processes in an aquifer system.</title>
        <authorList>
            <person name="Anantharaman K."/>
            <person name="Brown C.T."/>
            <person name="Hug L.A."/>
            <person name="Sharon I."/>
            <person name="Castelle C.J."/>
            <person name="Probst A.J."/>
            <person name="Thomas B.C."/>
            <person name="Singh A."/>
            <person name="Wilkins M.J."/>
            <person name="Karaoz U."/>
            <person name="Brodie E.L."/>
            <person name="Williams K.H."/>
            <person name="Hubbard S.S."/>
            <person name="Banfield J.F."/>
        </authorList>
    </citation>
    <scope>NUCLEOTIDE SEQUENCE [LARGE SCALE GENOMIC DNA]</scope>
</reference>
<comment type="pathway">
    <text evidence="3 17">Amino-acid biosynthesis; L-isoleucine biosynthesis; L-isoleucine from 2-oxobutanoate: step 4/4.</text>
</comment>
<dbReference type="GO" id="GO:0009098">
    <property type="term" value="P:L-leucine biosynthetic process"/>
    <property type="evidence" value="ECO:0007669"/>
    <property type="project" value="UniProtKB-UniPathway"/>
</dbReference>
<comment type="catalytic activity">
    <reaction evidence="13 17">
        <text>L-isoleucine + 2-oxoglutarate = (S)-3-methyl-2-oxopentanoate + L-glutamate</text>
        <dbReference type="Rhea" id="RHEA:24801"/>
        <dbReference type="ChEBI" id="CHEBI:16810"/>
        <dbReference type="ChEBI" id="CHEBI:29985"/>
        <dbReference type="ChEBI" id="CHEBI:35146"/>
        <dbReference type="ChEBI" id="CHEBI:58045"/>
        <dbReference type="EC" id="2.6.1.42"/>
    </reaction>
</comment>
<dbReference type="InterPro" id="IPR001544">
    <property type="entry name" value="Aminotrans_IV"/>
</dbReference>
<dbReference type="AlphaFoldDB" id="A0A1F4U408"/>
<gene>
    <name evidence="17" type="primary">ilvE</name>
    <name evidence="18" type="ORF">A2438_08650</name>
</gene>
<proteinExistence type="inferred from homology"/>
<evidence type="ECO:0000256" key="4">
    <source>
        <dbReference type="ARBA" id="ARBA00004931"/>
    </source>
</evidence>
<dbReference type="GO" id="GO:0009097">
    <property type="term" value="P:isoleucine biosynthetic process"/>
    <property type="evidence" value="ECO:0007669"/>
    <property type="project" value="UniProtKB-UniPathway"/>
</dbReference>
<dbReference type="InterPro" id="IPR043131">
    <property type="entry name" value="BCAT-like_N"/>
</dbReference>
<keyword evidence="11 17" id="KW-0100">Branched-chain amino acid biosynthesis</keyword>
<dbReference type="PANTHER" id="PTHR42743:SF4">
    <property type="entry name" value="BRANCHED-CHAIN-AMINO-ACID AMINOTRANSFERASE-RELATED"/>
    <property type="match status" value="1"/>
</dbReference>
<evidence type="ECO:0000256" key="5">
    <source>
        <dbReference type="ARBA" id="ARBA00005072"/>
    </source>
</evidence>
<dbReference type="GO" id="GO:0009099">
    <property type="term" value="P:L-valine biosynthetic process"/>
    <property type="evidence" value="ECO:0007669"/>
    <property type="project" value="UniProtKB-UniPathway"/>
</dbReference>
<dbReference type="UniPathway" id="UPA00049">
    <property type="reaction ID" value="UER00062"/>
</dbReference>
<dbReference type="Gene3D" id="3.20.10.10">
    <property type="entry name" value="D-amino Acid Aminotransferase, subunit A, domain 2"/>
    <property type="match status" value="1"/>
</dbReference>
<dbReference type="InterPro" id="IPR033939">
    <property type="entry name" value="BCAT_family"/>
</dbReference>
<dbReference type="EMBL" id="MEUJ01000008">
    <property type="protein sequence ID" value="OGC39609.1"/>
    <property type="molecule type" value="Genomic_DNA"/>
</dbReference>
<dbReference type="InterPro" id="IPR050571">
    <property type="entry name" value="Class-IV_PLP-Dep_Aminotrnsfr"/>
</dbReference>
<comment type="similarity">
    <text evidence="6 15">Belongs to the class-IV pyridoxal-phosphate-dependent aminotransferase family.</text>
</comment>
<keyword evidence="9 17" id="KW-0808">Transferase</keyword>
<evidence type="ECO:0000313" key="18">
    <source>
        <dbReference type="EMBL" id="OGC39609.1"/>
    </source>
</evidence>
<evidence type="ECO:0000256" key="3">
    <source>
        <dbReference type="ARBA" id="ARBA00004824"/>
    </source>
</evidence>
<evidence type="ECO:0000256" key="15">
    <source>
        <dbReference type="RuleBase" id="RU004106"/>
    </source>
</evidence>
<comment type="caution">
    <text evidence="18">The sequence shown here is derived from an EMBL/GenBank/DDBJ whole genome shotgun (WGS) entry which is preliminary data.</text>
</comment>
<evidence type="ECO:0000256" key="13">
    <source>
        <dbReference type="ARBA" id="ARBA00048798"/>
    </source>
</evidence>
<evidence type="ECO:0000256" key="8">
    <source>
        <dbReference type="ARBA" id="ARBA00022605"/>
    </source>
</evidence>
<dbReference type="Pfam" id="PF01063">
    <property type="entry name" value="Aminotran_4"/>
    <property type="match status" value="1"/>
</dbReference>
<dbReference type="Proteomes" id="UP000179242">
    <property type="component" value="Unassembled WGS sequence"/>
</dbReference>
<comment type="catalytic activity">
    <reaction evidence="12 17">
        <text>L-valine + 2-oxoglutarate = 3-methyl-2-oxobutanoate + L-glutamate</text>
        <dbReference type="Rhea" id="RHEA:24813"/>
        <dbReference type="ChEBI" id="CHEBI:11851"/>
        <dbReference type="ChEBI" id="CHEBI:16810"/>
        <dbReference type="ChEBI" id="CHEBI:29985"/>
        <dbReference type="ChEBI" id="CHEBI:57762"/>
        <dbReference type="EC" id="2.6.1.42"/>
    </reaction>
</comment>
<evidence type="ECO:0000256" key="12">
    <source>
        <dbReference type="ARBA" id="ARBA00048212"/>
    </source>
</evidence>
<protein>
    <recommendedName>
        <fullName evidence="17">Branched-chain-amino-acid aminotransferase</fullName>
        <shortName evidence="17">BCAT</shortName>
        <ecNumber evidence="17">2.6.1.42</ecNumber>
    </recommendedName>
</protein>
<dbReference type="SUPFAM" id="SSF56752">
    <property type="entry name" value="D-aminoacid aminotransferase-like PLP-dependent enzymes"/>
    <property type="match status" value="1"/>
</dbReference>
<organism evidence="18 19">
    <name type="scientific">candidate division WOR-1 bacterium RIFOXYC2_FULL_46_14</name>
    <dbReference type="NCBI Taxonomy" id="1802587"/>
    <lineage>
        <taxon>Bacteria</taxon>
        <taxon>Bacillati</taxon>
        <taxon>Saganbacteria</taxon>
    </lineage>
</organism>
<comment type="function">
    <text evidence="2 17">Acts on leucine, isoleucine and valine.</text>
</comment>
<comment type="pathway">
    <text evidence="4 17">Amino-acid biosynthesis; L-valine biosynthesis; L-valine from pyruvate: step 4/4.</text>
</comment>
<dbReference type="CDD" id="cd01557">
    <property type="entry name" value="BCAT_beta_family"/>
    <property type="match status" value="1"/>
</dbReference>
<accession>A0A1F4U408</accession>
<dbReference type="NCBIfam" id="TIGR01122">
    <property type="entry name" value="ilvE_I"/>
    <property type="match status" value="1"/>
</dbReference>